<dbReference type="EMBL" id="MBFU01000231">
    <property type="protein sequence ID" value="PWA01057.1"/>
    <property type="molecule type" value="Genomic_DNA"/>
</dbReference>
<gene>
    <name evidence="2" type="ORF">BB558_002863</name>
</gene>
<dbReference type="SUPFAM" id="SSF48264">
    <property type="entry name" value="Cytochrome P450"/>
    <property type="match status" value="1"/>
</dbReference>
<dbReference type="AlphaFoldDB" id="A0A2U1J7K1"/>
<dbReference type="InterPro" id="IPR036396">
    <property type="entry name" value="Cyt_P450_sf"/>
</dbReference>
<evidence type="ECO:0000313" key="3">
    <source>
        <dbReference type="Proteomes" id="UP000245591"/>
    </source>
</evidence>
<dbReference type="GO" id="GO:0020037">
    <property type="term" value="F:heme binding"/>
    <property type="evidence" value="ECO:0007669"/>
    <property type="project" value="InterPro"/>
</dbReference>
<proteinExistence type="predicted"/>
<dbReference type="GO" id="GO:0004497">
    <property type="term" value="F:monooxygenase activity"/>
    <property type="evidence" value="ECO:0007669"/>
    <property type="project" value="InterPro"/>
</dbReference>
<organism evidence="2 3">
    <name type="scientific">Smittium angustum</name>
    <dbReference type="NCBI Taxonomy" id="133377"/>
    <lineage>
        <taxon>Eukaryota</taxon>
        <taxon>Fungi</taxon>
        <taxon>Fungi incertae sedis</taxon>
        <taxon>Zoopagomycota</taxon>
        <taxon>Kickxellomycotina</taxon>
        <taxon>Harpellomycetes</taxon>
        <taxon>Harpellales</taxon>
        <taxon>Legeriomycetaceae</taxon>
        <taxon>Smittium</taxon>
    </lineage>
</organism>
<dbReference type="Gene3D" id="1.10.630.10">
    <property type="entry name" value="Cytochrome P450"/>
    <property type="match status" value="1"/>
</dbReference>
<sequence>MIFKLENNPLFLIISKAMIFIFAATLIFGISLIVAIKLYNEHGARAYLQTRKNPIYEEDPNNQREYLFLQFKNNNFANAFFGSKKITLFKHTFLVAISQLIKTGKVSSFSPSSYYLSPKSCGIMDSDTTQTKTLWKAFISSASIGKQWGGLVDDIQTSYTKTVCSWACTFADRSLSEMHKSQLEPNTLICVDTGKMLRENVLSSALSPLIDPNSTDFKSIVDAFTKLTDVSFWAIRLLGYLNMSITQTFLLWLMSSELQTVRNFVDSIMIKAGKDSNEYQLYCMNKTLLQDIVIHKIISFNSTTASQLITSFYDIATRPELRNSLREEQQMFAMNPNLIRSQDPLVDLDNSLNDTTNIHSQKIKDASFDSGVLIEDESEALLKDKESDTYNDSNSNTSILSDLGDLKPSIEKTKLNEHVIQDYPLNIPGAGRNLLNKCTIYRNRTEGINLLTLNLTRSLPLLNACIVESYRLCPPICSQIWMINDNINEGFTEETALMLSETSPLRRGDYVGLCLPAVYEGFNNKNVQSVPSVSESLQSSHHLDHDTDSDVVSSDFSVYQSFGPKDNWKSNLNSQKELLGVFGDDCSLTYDYIRVLLSHLLTRSDFSTFEWGKPEIRECFFIYTTLFNSSLMFKMLKKI</sequence>
<keyword evidence="1" id="KW-1133">Transmembrane helix</keyword>
<feature type="transmembrane region" description="Helical" evidence="1">
    <location>
        <begin position="12"/>
        <end position="36"/>
    </location>
</feature>
<protein>
    <submittedName>
        <fullName evidence="2">Uncharacterized protein</fullName>
    </submittedName>
</protein>
<evidence type="ECO:0000256" key="1">
    <source>
        <dbReference type="SAM" id="Phobius"/>
    </source>
</evidence>
<evidence type="ECO:0000313" key="2">
    <source>
        <dbReference type="EMBL" id="PWA01057.1"/>
    </source>
</evidence>
<accession>A0A2U1J7K1</accession>
<reference evidence="2 3" key="1">
    <citation type="journal article" date="2018" name="MBio">
        <title>Comparative Genomics Reveals the Core Gene Toolbox for the Fungus-Insect Symbiosis.</title>
        <authorList>
            <person name="Wang Y."/>
            <person name="Stata M."/>
            <person name="Wang W."/>
            <person name="Stajich J.E."/>
            <person name="White M.M."/>
            <person name="Moncalvo J.M."/>
        </authorList>
    </citation>
    <scope>NUCLEOTIDE SEQUENCE [LARGE SCALE GENOMIC DNA]</scope>
    <source>
        <strain evidence="2 3">AUS-126-30</strain>
    </source>
</reference>
<keyword evidence="1" id="KW-0812">Transmembrane</keyword>
<dbReference type="GO" id="GO:0005506">
    <property type="term" value="F:iron ion binding"/>
    <property type="evidence" value="ECO:0007669"/>
    <property type="project" value="InterPro"/>
</dbReference>
<keyword evidence="3" id="KW-1185">Reference proteome</keyword>
<comment type="caution">
    <text evidence="2">The sequence shown here is derived from an EMBL/GenBank/DDBJ whole genome shotgun (WGS) entry which is preliminary data.</text>
</comment>
<dbReference type="Proteomes" id="UP000245591">
    <property type="component" value="Unassembled WGS sequence"/>
</dbReference>
<dbReference type="GO" id="GO:0016705">
    <property type="term" value="F:oxidoreductase activity, acting on paired donors, with incorporation or reduction of molecular oxygen"/>
    <property type="evidence" value="ECO:0007669"/>
    <property type="project" value="InterPro"/>
</dbReference>
<keyword evidence="1" id="KW-0472">Membrane</keyword>
<name>A0A2U1J7K1_SMIAN</name>